<evidence type="ECO:0000259" key="7">
    <source>
        <dbReference type="Pfam" id="PF02852"/>
    </source>
</evidence>
<keyword evidence="10" id="KW-1185">Reference proteome</keyword>
<dbReference type="InterPro" id="IPR050151">
    <property type="entry name" value="Class-I_Pyr_Nuc-Dis_Oxidored"/>
</dbReference>
<dbReference type="STRING" id="889453.SAMN03080601_02652"/>
<dbReference type="KEGG" id="asx:CDL62_04240"/>
<accession>A0A1T5HQX2</accession>
<dbReference type="RefSeq" id="WP_079558351.1">
    <property type="nucleotide sequence ID" value="NZ_CP021904.1"/>
</dbReference>
<evidence type="ECO:0000313" key="10">
    <source>
        <dbReference type="Proteomes" id="UP000191055"/>
    </source>
</evidence>
<organism evidence="9 10">
    <name type="scientific">Alkalitalea saponilacus</name>
    <dbReference type="NCBI Taxonomy" id="889453"/>
    <lineage>
        <taxon>Bacteria</taxon>
        <taxon>Pseudomonadati</taxon>
        <taxon>Bacteroidota</taxon>
        <taxon>Bacteroidia</taxon>
        <taxon>Marinilabiliales</taxon>
        <taxon>Marinilabiliaceae</taxon>
        <taxon>Alkalitalea</taxon>
    </lineage>
</organism>
<dbReference type="PIRSF" id="PIRSF000350">
    <property type="entry name" value="Mercury_reductase_MerA"/>
    <property type="match status" value="1"/>
</dbReference>
<dbReference type="EMBL" id="FUYV01000016">
    <property type="protein sequence ID" value="SKC23068.1"/>
    <property type="molecule type" value="Genomic_DNA"/>
</dbReference>
<dbReference type="GO" id="GO:0004148">
    <property type="term" value="F:dihydrolipoyl dehydrogenase (NADH) activity"/>
    <property type="evidence" value="ECO:0007669"/>
    <property type="project" value="TreeGrafter"/>
</dbReference>
<dbReference type="PANTHER" id="PTHR22912">
    <property type="entry name" value="DISULFIDE OXIDOREDUCTASE"/>
    <property type="match status" value="1"/>
</dbReference>
<dbReference type="Proteomes" id="UP000191055">
    <property type="component" value="Unassembled WGS sequence"/>
</dbReference>
<evidence type="ECO:0000256" key="3">
    <source>
        <dbReference type="ARBA" id="ARBA00022827"/>
    </source>
</evidence>
<evidence type="ECO:0000256" key="6">
    <source>
        <dbReference type="PIRSR" id="PIRSR000350-3"/>
    </source>
</evidence>
<dbReference type="AlphaFoldDB" id="A0A1T5HQX2"/>
<dbReference type="GO" id="GO:0050660">
    <property type="term" value="F:flavin adenine dinucleotide binding"/>
    <property type="evidence" value="ECO:0007669"/>
    <property type="project" value="TreeGrafter"/>
</dbReference>
<evidence type="ECO:0000313" key="9">
    <source>
        <dbReference type="EMBL" id="SKC23068.1"/>
    </source>
</evidence>
<feature type="binding site" evidence="6">
    <location>
        <position position="50"/>
    </location>
    <ligand>
        <name>FAD</name>
        <dbReference type="ChEBI" id="CHEBI:57692"/>
    </ligand>
</feature>
<dbReference type="PANTHER" id="PTHR22912:SF151">
    <property type="entry name" value="DIHYDROLIPOYL DEHYDROGENASE, MITOCHONDRIAL"/>
    <property type="match status" value="1"/>
</dbReference>
<dbReference type="GO" id="GO:0006103">
    <property type="term" value="P:2-oxoglutarate metabolic process"/>
    <property type="evidence" value="ECO:0007669"/>
    <property type="project" value="TreeGrafter"/>
</dbReference>
<protein>
    <submittedName>
        <fullName evidence="9">Dihydrolipoamide dehydrogenase</fullName>
    </submittedName>
</protein>
<dbReference type="InterPro" id="IPR004099">
    <property type="entry name" value="Pyr_nucl-diS_OxRdtase_dimer"/>
</dbReference>
<dbReference type="InterPro" id="IPR036188">
    <property type="entry name" value="FAD/NAD-bd_sf"/>
</dbReference>
<feature type="domain" description="FAD/NAD(P)-binding" evidence="8">
    <location>
        <begin position="4"/>
        <end position="337"/>
    </location>
</feature>
<evidence type="ECO:0000259" key="8">
    <source>
        <dbReference type="Pfam" id="PF07992"/>
    </source>
</evidence>
<comment type="cofactor">
    <cofactor evidence="6">
        <name>FAD</name>
        <dbReference type="ChEBI" id="CHEBI:57692"/>
    </cofactor>
    <text evidence="6">Binds 1 FAD per subunit.</text>
</comment>
<dbReference type="OrthoDB" id="9800167at2"/>
<dbReference type="InterPro" id="IPR023753">
    <property type="entry name" value="FAD/NAD-binding_dom"/>
</dbReference>
<feature type="domain" description="Pyridine nucleotide-disulphide oxidoreductase dimerisation" evidence="7">
    <location>
        <begin position="358"/>
        <end position="465"/>
    </location>
</feature>
<feature type="binding site" evidence="6">
    <location>
        <position position="322"/>
    </location>
    <ligand>
        <name>FAD</name>
        <dbReference type="ChEBI" id="CHEBI:57692"/>
    </ligand>
</feature>
<evidence type="ECO:0000256" key="4">
    <source>
        <dbReference type="ARBA" id="ARBA00023027"/>
    </source>
</evidence>
<dbReference type="Pfam" id="PF02852">
    <property type="entry name" value="Pyr_redox_dim"/>
    <property type="match status" value="1"/>
</dbReference>
<keyword evidence="3 6" id="KW-0274">FAD</keyword>
<gene>
    <name evidence="9" type="ORF">SAMN03080601_02652</name>
</gene>
<feature type="binding site" evidence="6">
    <location>
        <begin position="185"/>
        <end position="192"/>
    </location>
    <ligand>
        <name>NAD(+)</name>
        <dbReference type="ChEBI" id="CHEBI:57540"/>
    </ligand>
</feature>
<name>A0A1T5HQX2_9BACT</name>
<keyword evidence="2" id="KW-0285">Flavoprotein</keyword>
<sequence length="499" mass="54837">MKQYDLVIIGSGPAGFSAAVRGVDFGMKVCLIEGGHLGGAGIMNGALTSKTMYELSLDYSIAARVDRGYRASGLTVDYKQVRNTVIQAAKEKQYQMRSQIETFARKKQMQGSITLIQGMASFSDRNTLSIKSESGEEQVKGENILIATGSRPRKYPDLEVDGERIINSEGILSLKHFPERILIIGSGIIGCEFATIFSNFKQTEVHLLDRANRVLPYEDDDISDYVAENLNGNGVTIHHTAQLRTIVKHPGYLEVILDYDDGHSKVLEVDVALISIGRISNLKSLKPENAGLTPTEKGTLEINDNCQVIINGKPSNIYAAGDVTGHSQLYSVAELQGRKAVEKMAGKVGYPLDYSHMSTLMFFKPEVAAVGANEKMLQKAGVAYKAAYYSNKLINRAIAMRSTTGFIKILVSDDHEQRILGMRASGPQASSYIVSVAHLINQGDSLGEVLKIFYPHPSVAEGIQECLRTIGERSIYKPMAFPDDIYIREWKPGDQKDKS</sequence>
<dbReference type="GO" id="GO:0045252">
    <property type="term" value="C:oxoglutarate dehydrogenase complex"/>
    <property type="evidence" value="ECO:0007669"/>
    <property type="project" value="TreeGrafter"/>
</dbReference>
<reference evidence="9 10" key="1">
    <citation type="submission" date="2017-02" db="EMBL/GenBank/DDBJ databases">
        <authorList>
            <person name="Peterson S.W."/>
        </authorList>
    </citation>
    <scope>NUCLEOTIDE SEQUENCE [LARGE SCALE GENOMIC DNA]</scope>
    <source>
        <strain evidence="9 10">DSM 24412</strain>
    </source>
</reference>
<dbReference type="Gene3D" id="3.30.390.30">
    <property type="match status" value="1"/>
</dbReference>
<dbReference type="PRINTS" id="PR00411">
    <property type="entry name" value="PNDRDTASEI"/>
</dbReference>
<proteinExistence type="inferred from homology"/>
<keyword evidence="4 6" id="KW-0520">NAD</keyword>
<evidence type="ECO:0000256" key="2">
    <source>
        <dbReference type="ARBA" id="ARBA00022630"/>
    </source>
</evidence>
<dbReference type="SUPFAM" id="SSF55424">
    <property type="entry name" value="FAD/NAD-linked reductases, dimerisation (C-terminal) domain"/>
    <property type="match status" value="1"/>
</dbReference>
<feature type="binding site" evidence="6">
    <location>
        <position position="277"/>
    </location>
    <ligand>
        <name>NAD(+)</name>
        <dbReference type="ChEBI" id="CHEBI:57540"/>
    </ligand>
</feature>
<dbReference type="Pfam" id="PF07992">
    <property type="entry name" value="Pyr_redox_2"/>
    <property type="match status" value="1"/>
</dbReference>
<dbReference type="InterPro" id="IPR016156">
    <property type="entry name" value="FAD/NAD-linked_Rdtase_dimer_sf"/>
</dbReference>
<comment type="similarity">
    <text evidence="1">Belongs to the class-I pyridine nucleotide-disulfide oxidoreductase family.</text>
</comment>
<dbReference type="PRINTS" id="PR00368">
    <property type="entry name" value="FADPNR"/>
</dbReference>
<evidence type="ECO:0000256" key="1">
    <source>
        <dbReference type="ARBA" id="ARBA00007532"/>
    </source>
</evidence>
<feature type="active site" description="Proton acceptor" evidence="5">
    <location>
        <position position="456"/>
    </location>
</feature>
<dbReference type="Gene3D" id="3.50.50.60">
    <property type="entry name" value="FAD/NAD(P)-binding domain"/>
    <property type="match status" value="2"/>
</dbReference>
<dbReference type="SUPFAM" id="SSF51905">
    <property type="entry name" value="FAD/NAD(P)-binding domain"/>
    <property type="match status" value="1"/>
</dbReference>
<dbReference type="InterPro" id="IPR001100">
    <property type="entry name" value="Pyr_nuc-diS_OxRdtase"/>
</dbReference>
<evidence type="ECO:0000256" key="5">
    <source>
        <dbReference type="PIRSR" id="PIRSR000350-2"/>
    </source>
</evidence>
<keyword evidence="6" id="KW-0547">Nucleotide-binding</keyword>
<feature type="binding site" evidence="6">
    <location>
        <begin position="148"/>
        <end position="150"/>
    </location>
    <ligand>
        <name>FAD</name>
        <dbReference type="ChEBI" id="CHEBI:57692"/>
    </ligand>
</feature>